<evidence type="ECO:0000313" key="2">
    <source>
        <dbReference type="Proteomes" id="UP000660083"/>
    </source>
</evidence>
<accession>A0A8I1HAU2</accession>
<evidence type="ECO:0000313" key="1">
    <source>
        <dbReference type="EMBL" id="MBK1445863.1"/>
    </source>
</evidence>
<dbReference type="Proteomes" id="UP000660083">
    <property type="component" value="Unassembled WGS sequence"/>
</dbReference>
<organism evidence="1 2">
    <name type="scientific">Acinetobacter pittii</name>
    <name type="common">Acinetobacter genomosp. 3</name>
    <dbReference type="NCBI Taxonomy" id="48296"/>
    <lineage>
        <taxon>Bacteria</taxon>
        <taxon>Pseudomonadati</taxon>
        <taxon>Pseudomonadota</taxon>
        <taxon>Gammaproteobacteria</taxon>
        <taxon>Moraxellales</taxon>
        <taxon>Moraxellaceae</taxon>
        <taxon>Acinetobacter</taxon>
        <taxon>Acinetobacter calcoaceticus/baumannii complex</taxon>
    </lineage>
</organism>
<reference evidence="1" key="1">
    <citation type="submission" date="2020-12" db="EMBL/GenBank/DDBJ databases">
        <authorList>
            <person name="Chopjitt P."/>
        </authorList>
    </citation>
    <scope>NUCLEOTIDE SEQUENCE</scope>
    <source>
        <strain evidence="1">AP1</strain>
    </source>
</reference>
<comment type="caution">
    <text evidence="1">The sequence shown here is derived from an EMBL/GenBank/DDBJ whole genome shotgun (WGS) entry which is preliminary data.</text>
</comment>
<dbReference type="RefSeq" id="WP_196257340.1">
    <property type="nucleotide sequence ID" value="NZ_CP139262.1"/>
</dbReference>
<sequence length="67" mass="7595">MNPEIVKWAMETSSKAKIIPRFPDECFQETTITAVHAQQESGMESLSNHLDMEYLANIKSGKHLLAF</sequence>
<dbReference type="AlphaFoldDB" id="A0A8I1HAU2"/>
<gene>
    <name evidence="1" type="ORF">JDA50_15720</name>
</gene>
<proteinExistence type="predicted"/>
<name>A0A8I1HAU2_ACIPI</name>
<protein>
    <submittedName>
        <fullName evidence="1">Uncharacterized protein</fullName>
    </submittedName>
</protein>
<dbReference type="EMBL" id="JAEFCT010000013">
    <property type="protein sequence ID" value="MBK1445863.1"/>
    <property type="molecule type" value="Genomic_DNA"/>
</dbReference>